<organism evidence="8 9">
    <name type="scientific">Roseovarius gaetbuli</name>
    <dbReference type="NCBI Taxonomy" id="1356575"/>
    <lineage>
        <taxon>Bacteria</taxon>
        <taxon>Pseudomonadati</taxon>
        <taxon>Pseudomonadota</taxon>
        <taxon>Alphaproteobacteria</taxon>
        <taxon>Rhodobacterales</taxon>
        <taxon>Roseobacteraceae</taxon>
        <taxon>Roseovarius</taxon>
    </lineage>
</organism>
<dbReference type="Gene3D" id="3.40.50.200">
    <property type="entry name" value="Peptidase S8/S53 domain"/>
    <property type="match status" value="1"/>
</dbReference>
<evidence type="ECO:0000256" key="3">
    <source>
        <dbReference type="ARBA" id="ARBA00022801"/>
    </source>
</evidence>
<evidence type="ECO:0000256" key="6">
    <source>
        <dbReference type="SAM" id="MobiDB-lite"/>
    </source>
</evidence>
<dbReference type="GO" id="GO:0004252">
    <property type="term" value="F:serine-type endopeptidase activity"/>
    <property type="evidence" value="ECO:0007669"/>
    <property type="project" value="InterPro"/>
</dbReference>
<dbReference type="SUPFAM" id="SSF52743">
    <property type="entry name" value="Subtilisin-like"/>
    <property type="match status" value="1"/>
</dbReference>
<dbReference type="PROSITE" id="PS00138">
    <property type="entry name" value="SUBTILASE_SER"/>
    <property type="match status" value="1"/>
</dbReference>
<keyword evidence="9" id="KW-1185">Reference proteome</keyword>
<keyword evidence="2" id="KW-0645">Protease</keyword>
<dbReference type="RefSeq" id="WP_212580068.1">
    <property type="nucleotide sequence ID" value="NZ_FWFJ01000011.1"/>
</dbReference>
<protein>
    <submittedName>
        <fullName evidence="8">Subtilase family protein</fullName>
    </submittedName>
</protein>
<dbReference type="EMBL" id="FWFJ01000011">
    <property type="protein sequence ID" value="SLN38246.1"/>
    <property type="molecule type" value="Genomic_DNA"/>
</dbReference>
<name>A0A1X6Z1R2_9RHOB</name>
<evidence type="ECO:0000313" key="8">
    <source>
        <dbReference type="EMBL" id="SLN38246.1"/>
    </source>
</evidence>
<dbReference type="Pfam" id="PF00082">
    <property type="entry name" value="Peptidase_S8"/>
    <property type="match status" value="1"/>
</dbReference>
<evidence type="ECO:0000259" key="7">
    <source>
        <dbReference type="Pfam" id="PF00082"/>
    </source>
</evidence>
<evidence type="ECO:0000256" key="2">
    <source>
        <dbReference type="ARBA" id="ARBA00022670"/>
    </source>
</evidence>
<feature type="region of interest" description="Disordered" evidence="6">
    <location>
        <begin position="564"/>
        <end position="588"/>
    </location>
</feature>
<dbReference type="GO" id="GO:0006508">
    <property type="term" value="P:proteolysis"/>
    <property type="evidence" value="ECO:0007669"/>
    <property type="project" value="UniProtKB-KW"/>
</dbReference>
<comment type="similarity">
    <text evidence="1 5">Belongs to the peptidase S8 family.</text>
</comment>
<dbReference type="InterPro" id="IPR036852">
    <property type="entry name" value="Peptidase_S8/S53_dom_sf"/>
</dbReference>
<accession>A0A1X6Z1R2</accession>
<reference evidence="9" key="1">
    <citation type="submission" date="2017-03" db="EMBL/GenBank/DDBJ databases">
        <authorList>
            <person name="Rodrigo-Torres L."/>
            <person name="Arahal R.D."/>
            <person name="Lucena T."/>
        </authorList>
    </citation>
    <scope>NUCLEOTIDE SEQUENCE [LARGE SCALE GENOMIC DNA]</scope>
    <source>
        <strain evidence="9">CECT 8370</strain>
    </source>
</reference>
<evidence type="ECO:0000256" key="1">
    <source>
        <dbReference type="ARBA" id="ARBA00011073"/>
    </source>
</evidence>
<feature type="compositionally biased region" description="Basic and acidic residues" evidence="6">
    <location>
        <begin position="564"/>
        <end position="578"/>
    </location>
</feature>
<dbReference type="InterPro" id="IPR050131">
    <property type="entry name" value="Peptidase_S8_subtilisin-like"/>
</dbReference>
<gene>
    <name evidence="8" type="ORF">ROG8370_01581</name>
</gene>
<dbReference type="AlphaFoldDB" id="A0A1X6Z1R2"/>
<dbReference type="InterPro" id="IPR023828">
    <property type="entry name" value="Peptidase_S8_Ser-AS"/>
</dbReference>
<dbReference type="PANTHER" id="PTHR43806">
    <property type="entry name" value="PEPTIDASE S8"/>
    <property type="match status" value="1"/>
</dbReference>
<dbReference type="InterPro" id="IPR034073">
    <property type="entry name" value="Subtilisin_DY-like_dom"/>
</dbReference>
<feature type="domain" description="Peptidase S8/S53" evidence="7">
    <location>
        <begin position="199"/>
        <end position="454"/>
    </location>
</feature>
<evidence type="ECO:0000256" key="5">
    <source>
        <dbReference type="PROSITE-ProRule" id="PRU01240"/>
    </source>
</evidence>
<evidence type="ECO:0000313" key="9">
    <source>
        <dbReference type="Proteomes" id="UP000194012"/>
    </source>
</evidence>
<keyword evidence="4" id="KW-0720">Serine protease</keyword>
<dbReference type="CDD" id="cd04843">
    <property type="entry name" value="Peptidases_S8_11"/>
    <property type="match status" value="1"/>
</dbReference>
<dbReference type="PANTHER" id="PTHR43806:SF11">
    <property type="entry name" value="CEREVISIN-RELATED"/>
    <property type="match status" value="1"/>
</dbReference>
<proteinExistence type="inferred from homology"/>
<sequence>MTDDTLNTAPPSPRETIVVMQPDAGLRSSAGRFETTTAEPVSDLEKVLKKYKASMLPMFGSTEERVELEMMEESAESDAPMPELNRFYRLDVEDAKAEEAAEALVKLSQVEAAYVKPGAEPPVMLDDDPVPGLDEPPVTPNYVSRQGYLDPSPTGVDARWAWARGGGRGQNVRIIDIEGAWRFTHEDLRQMQGGVVGGTQSTNIGWRNHGTAVLGEFSGDHNSFGISGICDQATASAVSIFGGMGSAGAIRHATSRLRRGDVMLLELHRPGPRHNFQSRGDQKGYIAIEWWEDDFAAILAATRRGIIVVEAAGNGAENLDDNLYQVRPAGFPGSWTNPFRRSNRDSGAIVVGAGAPPPGTHGRNHGPDRSRLDFSNYGALIDAQGWGREVTTCGYGGLQGGSEDVWYTDTFSGTSSASPIVVGAIGSLQGMARARGTAVLSPAKVRQCLRTTGAAQTDGPGRPRTQRIGNRPDLKALHRCAFGPVIKAKEITKETVKEIEKVKERKEFIKELKEKDRKEVKVKEFKEGKDNKEIKEFKEKDKDRFEKALEKRFDKQLEKQAEKQVEKQIEKQAEKQREGGLTPGGGDIETRIASLEAMVGDLTHFITSELRPDLAQGAQDYAGDYDDPELAAQLAKDEKDSKDTETF</sequence>
<dbReference type="InterPro" id="IPR000209">
    <property type="entry name" value="Peptidase_S8/S53_dom"/>
</dbReference>
<dbReference type="Proteomes" id="UP000194012">
    <property type="component" value="Unassembled WGS sequence"/>
</dbReference>
<evidence type="ECO:0000256" key="4">
    <source>
        <dbReference type="ARBA" id="ARBA00022825"/>
    </source>
</evidence>
<dbReference type="PROSITE" id="PS51892">
    <property type="entry name" value="SUBTILASE"/>
    <property type="match status" value="1"/>
</dbReference>
<keyword evidence="3" id="KW-0378">Hydrolase</keyword>
<comment type="caution">
    <text evidence="5">Lacks conserved residue(s) required for the propagation of feature annotation.</text>
</comment>